<accession>A0A8J2K758</accession>
<reference evidence="3" key="1">
    <citation type="submission" date="2021-06" db="EMBL/GenBank/DDBJ databases">
        <authorList>
            <person name="Hodson N. C."/>
            <person name="Mongue J. A."/>
            <person name="Jaron S. K."/>
        </authorList>
    </citation>
    <scope>NUCLEOTIDE SEQUENCE</scope>
</reference>
<keyword evidence="1" id="KW-0732">Signal</keyword>
<dbReference type="InterPro" id="IPR000008">
    <property type="entry name" value="C2_dom"/>
</dbReference>
<keyword evidence="4" id="KW-1185">Reference proteome</keyword>
<dbReference type="SMART" id="SM00239">
    <property type="entry name" value="C2"/>
    <property type="match status" value="1"/>
</dbReference>
<dbReference type="Pfam" id="PF00168">
    <property type="entry name" value="C2"/>
    <property type="match status" value="1"/>
</dbReference>
<gene>
    <name evidence="3" type="ORF">AFUS01_LOCUS22814</name>
</gene>
<dbReference type="EMBL" id="CAJVCH010269217">
    <property type="protein sequence ID" value="CAG7734423.1"/>
    <property type="molecule type" value="Genomic_DNA"/>
</dbReference>
<evidence type="ECO:0000259" key="2">
    <source>
        <dbReference type="PROSITE" id="PS50004"/>
    </source>
</evidence>
<dbReference type="PROSITE" id="PS50004">
    <property type="entry name" value="C2"/>
    <property type="match status" value="1"/>
</dbReference>
<proteinExistence type="predicted"/>
<dbReference type="CDD" id="cd00030">
    <property type="entry name" value="C2"/>
    <property type="match status" value="1"/>
</dbReference>
<feature type="domain" description="C2" evidence="2">
    <location>
        <begin position="5"/>
        <end position="132"/>
    </location>
</feature>
<evidence type="ECO:0000313" key="3">
    <source>
        <dbReference type="EMBL" id="CAG7734423.1"/>
    </source>
</evidence>
<dbReference type="AlphaFoldDB" id="A0A8J2K758"/>
<feature type="chain" id="PRO_5035320371" description="C2 domain-containing protein" evidence="1">
    <location>
        <begin position="21"/>
        <end position="212"/>
    </location>
</feature>
<evidence type="ECO:0000313" key="4">
    <source>
        <dbReference type="Proteomes" id="UP000708208"/>
    </source>
</evidence>
<dbReference type="OrthoDB" id="1029639at2759"/>
<protein>
    <recommendedName>
        <fullName evidence="2">C2 domain-containing protein</fullName>
    </recommendedName>
</protein>
<evidence type="ECO:0000256" key="1">
    <source>
        <dbReference type="SAM" id="SignalP"/>
    </source>
</evidence>
<organism evidence="3 4">
    <name type="scientific">Allacma fusca</name>
    <dbReference type="NCBI Taxonomy" id="39272"/>
    <lineage>
        <taxon>Eukaryota</taxon>
        <taxon>Metazoa</taxon>
        <taxon>Ecdysozoa</taxon>
        <taxon>Arthropoda</taxon>
        <taxon>Hexapoda</taxon>
        <taxon>Collembola</taxon>
        <taxon>Symphypleona</taxon>
        <taxon>Sminthuridae</taxon>
        <taxon>Allacma</taxon>
    </lineage>
</organism>
<name>A0A8J2K758_9HEXA</name>
<dbReference type="Proteomes" id="UP000708208">
    <property type="component" value="Unassembled WGS sequence"/>
</dbReference>
<comment type="caution">
    <text evidence="3">The sequence shown here is derived from an EMBL/GenBank/DDBJ whole genome shotgun (WGS) entry which is preliminary data.</text>
</comment>
<feature type="signal peptide" evidence="1">
    <location>
        <begin position="1"/>
        <end position="20"/>
    </location>
</feature>
<sequence length="212" mass="24115">MSYPQLTIVALSFLLAPVIAGGGFRVEILLSARDLPSMDPCCLPHHFAPDTYAIFHHSNALGHYELQGTTKYISDDYNPDWEEIFGFYIQADHPGRFKIELWDDDVDANDYIGSVEISVQDVLQAPGHLVERNIIGPYNKGRLCIRGSVDGSSPIYPPKPMEINQILKDFQDSQIFHEKYQHQTIFLFQISLDFGTEEEFPRHGFTLLLKAQ</sequence>